<dbReference type="CDD" id="cd08839">
    <property type="entry name" value="ArfGap_SMAP"/>
    <property type="match status" value="1"/>
</dbReference>
<dbReference type="InterPro" id="IPR037278">
    <property type="entry name" value="ARFGAP/RecO"/>
</dbReference>
<reference evidence="8" key="2">
    <citation type="submission" date="2025-08" db="UniProtKB">
        <authorList>
            <consortium name="Ensembl"/>
        </authorList>
    </citation>
    <scope>IDENTIFICATION</scope>
</reference>
<dbReference type="InterPro" id="IPR038508">
    <property type="entry name" value="ArfGAP_dom_sf"/>
</dbReference>
<keyword evidence="1" id="KW-0343">GTPase activation</keyword>
<dbReference type="SMART" id="SM00105">
    <property type="entry name" value="ArfGap"/>
    <property type="match status" value="1"/>
</dbReference>
<sequence>MTTRSEREKAQKLNEQHQAILSKLLREEDNKYCADCEAKGPRWASWNLGVFICIRCAGIHRNLGVHISRVKSVNLDQWTSDQMQCIKDMGNTKARRLYEANLPDSFRRPQTDQAVELFIRDKYEKKKYYGNNVTNGNSPKDGKKEKEPDTRIKVIPYTKNEEPVPVPKISPVKTSEPSLNLLGLEAPVPELANDCSSSTSQNNNDLDIFGPMVSNPLPASTSAAQFSQFSQMMSSNASIIPTPAQAAGVTAGSATVPEELDLFNESNSTTKTDNTVKQPLSKDSILSLYGTHSISHSTSAAAMFMGPSQIQIPVQASTGYQALPGMATPMPHTSVMGAMMAQSTATMMGPSQTMMVGMTMPNGFMGNAPTAGVMSMTPRMMRPPGGALPSGTLPAQGIYAIQPGQQVQLNMSQVNQQMSAFSLNGTGGQMTFSQPSSSMGGWTAAGSAPTLSTQLWKSSWYIYQLSCRGTDKTPHPVCVSTQRCVTASYHATLHSNIFPAASNLI</sequence>
<dbReference type="InParanoid" id="A0A3P8WHY1"/>
<dbReference type="GeneTree" id="ENSGT00940000155884"/>
<dbReference type="PANTHER" id="PTHR45705">
    <property type="entry name" value="FI20236P1"/>
    <property type="match status" value="1"/>
</dbReference>
<dbReference type="Pfam" id="PF01412">
    <property type="entry name" value="ArfGap"/>
    <property type="match status" value="1"/>
</dbReference>
<dbReference type="GO" id="GO:0005737">
    <property type="term" value="C:cytoplasm"/>
    <property type="evidence" value="ECO:0007669"/>
    <property type="project" value="TreeGrafter"/>
</dbReference>
<accession>A0A3P8WHY1</accession>
<feature type="region of interest" description="Disordered" evidence="6">
    <location>
        <begin position="130"/>
        <end position="149"/>
    </location>
</feature>
<dbReference type="Proteomes" id="UP000265120">
    <property type="component" value="Chromosome 9"/>
</dbReference>
<dbReference type="PROSITE" id="PS50115">
    <property type="entry name" value="ARFGAP"/>
    <property type="match status" value="1"/>
</dbReference>
<evidence type="ECO:0000256" key="2">
    <source>
        <dbReference type="ARBA" id="ARBA00022723"/>
    </source>
</evidence>
<keyword evidence="2" id="KW-0479">Metal-binding</keyword>
<dbReference type="InterPro" id="IPR044732">
    <property type="entry name" value="ArfGAP_SMAP1-like"/>
</dbReference>
<dbReference type="InterPro" id="IPR001164">
    <property type="entry name" value="ArfGAP_dom"/>
</dbReference>
<dbReference type="GO" id="GO:0008270">
    <property type="term" value="F:zinc ion binding"/>
    <property type="evidence" value="ECO:0007669"/>
    <property type="project" value="UniProtKB-KW"/>
</dbReference>
<evidence type="ECO:0000256" key="6">
    <source>
        <dbReference type="SAM" id="MobiDB-lite"/>
    </source>
</evidence>
<name>A0A3P8WHY1_CYNSE</name>
<keyword evidence="9" id="KW-1185">Reference proteome</keyword>
<evidence type="ECO:0000256" key="1">
    <source>
        <dbReference type="ARBA" id="ARBA00022468"/>
    </source>
</evidence>
<evidence type="ECO:0000313" key="9">
    <source>
        <dbReference type="Proteomes" id="UP000265120"/>
    </source>
</evidence>
<evidence type="ECO:0000256" key="5">
    <source>
        <dbReference type="PROSITE-ProRule" id="PRU00288"/>
    </source>
</evidence>
<dbReference type="PRINTS" id="PR00405">
    <property type="entry name" value="REVINTRACTNG"/>
</dbReference>
<dbReference type="Gene3D" id="1.10.220.150">
    <property type="entry name" value="Arf GTPase activating protein"/>
    <property type="match status" value="1"/>
</dbReference>
<dbReference type="FunFam" id="1.10.220.150:FF:000009">
    <property type="entry name" value="stromal membrane-associated protein 1 isoform X1"/>
    <property type="match status" value="1"/>
</dbReference>
<dbReference type="AlphaFoldDB" id="A0A3P8WHY1"/>
<dbReference type="SUPFAM" id="SSF57863">
    <property type="entry name" value="ArfGap/RecO-like zinc finger"/>
    <property type="match status" value="1"/>
</dbReference>
<dbReference type="PANTHER" id="PTHR45705:SF8">
    <property type="entry name" value="STROMAL MEMBRANE-ASSOCIATED PROTEIN 1"/>
    <property type="match status" value="1"/>
</dbReference>
<keyword evidence="4" id="KW-0862">Zinc</keyword>
<feature type="domain" description="Arf-GAP" evidence="7">
    <location>
        <begin position="18"/>
        <end position="145"/>
    </location>
</feature>
<dbReference type="STRING" id="244447.ENSCSEP00000025121"/>
<feature type="compositionally biased region" description="Basic and acidic residues" evidence="6">
    <location>
        <begin position="140"/>
        <end position="149"/>
    </location>
</feature>
<reference evidence="8 9" key="1">
    <citation type="journal article" date="2014" name="Nat. Genet.">
        <title>Whole-genome sequence of a flatfish provides insights into ZW sex chromosome evolution and adaptation to a benthic lifestyle.</title>
        <authorList>
            <person name="Chen S."/>
            <person name="Zhang G."/>
            <person name="Shao C."/>
            <person name="Huang Q."/>
            <person name="Liu G."/>
            <person name="Zhang P."/>
            <person name="Song W."/>
            <person name="An N."/>
            <person name="Chalopin D."/>
            <person name="Volff J.N."/>
            <person name="Hong Y."/>
            <person name="Li Q."/>
            <person name="Sha Z."/>
            <person name="Zhou H."/>
            <person name="Xie M."/>
            <person name="Yu Q."/>
            <person name="Liu Y."/>
            <person name="Xiang H."/>
            <person name="Wang N."/>
            <person name="Wu K."/>
            <person name="Yang C."/>
            <person name="Zhou Q."/>
            <person name="Liao X."/>
            <person name="Yang L."/>
            <person name="Hu Q."/>
            <person name="Zhang J."/>
            <person name="Meng L."/>
            <person name="Jin L."/>
            <person name="Tian Y."/>
            <person name="Lian J."/>
            <person name="Yang J."/>
            <person name="Miao G."/>
            <person name="Liu S."/>
            <person name="Liang Z."/>
            <person name="Yan F."/>
            <person name="Li Y."/>
            <person name="Sun B."/>
            <person name="Zhang H."/>
            <person name="Zhang J."/>
            <person name="Zhu Y."/>
            <person name="Du M."/>
            <person name="Zhao Y."/>
            <person name="Schartl M."/>
            <person name="Tang Q."/>
            <person name="Wang J."/>
        </authorList>
    </citation>
    <scope>NUCLEOTIDE SEQUENCE</scope>
</reference>
<dbReference type="GO" id="GO:0005096">
    <property type="term" value="F:GTPase activator activity"/>
    <property type="evidence" value="ECO:0007669"/>
    <property type="project" value="UniProtKB-KW"/>
</dbReference>
<organism evidence="8 9">
    <name type="scientific">Cynoglossus semilaevis</name>
    <name type="common">Tongue sole</name>
    <dbReference type="NCBI Taxonomy" id="244447"/>
    <lineage>
        <taxon>Eukaryota</taxon>
        <taxon>Metazoa</taxon>
        <taxon>Chordata</taxon>
        <taxon>Craniata</taxon>
        <taxon>Vertebrata</taxon>
        <taxon>Euteleostomi</taxon>
        <taxon>Actinopterygii</taxon>
        <taxon>Neopterygii</taxon>
        <taxon>Teleostei</taxon>
        <taxon>Neoteleostei</taxon>
        <taxon>Acanthomorphata</taxon>
        <taxon>Carangaria</taxon>
        <taxon>Pleuronectiformes</taxon>
        <taxon>Pleuronectoidei</taxon>
        <taxon>Cynoglossidae</taxon>
        <taxon>Cynoglossinae</taxon>
        <taxon>Cynoglossus</taxon>
    </lineage>
</organism>
<evidence type="ECO:0000256" key="4">
    <source>
        <dbReference type="ARBA" id="ARBA00022833"/>
    </source>
</evidence>
<evidence type="ECO:0000259" key="7">
    <source>
        <dbReference type="PROSITE" id="PS50115"/>
    </source>
</evidence>
<dbReference type="Ensembl" id="ENSCSET00000025454.1">
    <property type="protein sequence ID" value="ENSCSEP00000025121.1"/>
    <property type="gene ID" value="ENSCSEG00000016041.1"/>
</dbReference>
<keyword evidence="3 5" id="KW-0863">Zinc-finger</keyword>
<proteinExistence type="predicted"/>
<protein>
    <submittedName>
        <fullName evidence="8">Stromal membrane-associated protein 1-like</fullName>
    </submittedName>
</protein>
<evidence type="ECO:0000256" key="3">
    <source>
        <dbReference type="ARBA" id="ARBA00022771"/>
    </source>
</evidence>
<reference evidence="8" key="3">
    <citation type="submission" date="2025-09" db="UniProtKB">
        <authorList>
            <consortium name="Ensembl"/>
        </authorList>
    </citation>
    <scope>IDENTIFICATION</scope>
</reference>
<evidence type="ECO:0000313" key="8">
    <source>
        <dbReference type="Ensembl" id="ENSCSEP00000025121.1"/>
    </source>
</evidence>
<dbReference type="GO" id="GO:2000369">
    <property type="term" value="P:regulation of clathrin-dependent endocytosis"/>
    <property type="evidence" value="ECO:0007669"/>
    <property type="project" value="TreeGrafter"/>
</dbReference>
<dbReference type="InterPro" id="IPR051718">
    <property type="entry name" value="ARF_GTPase-activating"/>
</dbReference>